<feature type="region of interest" description="Disordered" evidence="1">
    <location>
        <begin position="46"/>
        <end position="122"/>
    </location>
</feature>
<keyword evidence="3" id="KW-1185">Reference proteome</keyword>
<protein>
    <submittedName>
        <fullName evidence="2">Uncharacterized protein</fullName>
    </submittedName>
</protein>
<comment type="caution">
    <text evidence="2">The sequence shown here is derived from an EMBL/GenBank/DDBJ whole genome shotgun (WGS) entry which is preliminary data.</text>
</comment>
<evidence type="ECO:0000313" key="3">
    <source>
        <dbReference type="Proteomes" id="UP000299102"/>
    </source>
</evidence>
<evidence type="ECO:0000256" key="1">
    <source>
        <dbReference type="SAM" id="MobiDB-lite"/>
    </source>
</evidence>
<gene>
    <name evidence="2" type="ORF">EVAR_78463_1</name>
</gene>
<name>A0A4C1TYU8_EUMVA</name>
<organism evidence="2 3">
    <name type="scientific">Eumeta variegata</name>
    <name type="common">Bagworm moth</name>
    <name type="synonym">Eumeta japonica</name>
    <dbReference type="NCBI Taxonomy" id="151549"/>
    <lineage>
        <taxon>Eukaryota</taxon>
        <taxon>Metazoa</taxon>
        <taxon>Ecdysozoa</taxon>
        <taxon>Arthropoda</taxon>
        <taxon>Hexapoda</taxon>
        <taxon>Insecta</taxon>
        <taxon>Pterygota</taxon>
        <taxon>Neoptera</taxon>
        <taxon>Endopterygota</taxon>
        <taxon>Lepidoptera</taxon>
        <taxon>Glossata</taxon>
        <taxon>Ditrysia</taxon>
        <taxon>Tineoidea</taxon>
        <taxon>Psychidae</taxon>
        <taxon>Oiketicinae</taxon>
        <taxon>Eumeta</taxon>
    </lineage>
</organism>
<dbReference type="Proteomes" id="UP000299102">
    <property type="component" value="Unassembled WGS sequence"/>
</dbReference>
<evidence type="ECO:0000313" key="2">
    <source>
        <dbReference type="EMBL" id="GBP18994.1"/>
    </source>
</evidence>
<proteinExistence type="predicted"/>
<accession>A0A4C1TYU8</accession>
<reference evidence="2 3" key="1">
    <citation type="journal article" date="2019" name="Commun. Biol.">
        <title>The bagworm genome reveals a unique fibroin gene that provides high tensile strength.</title>
        <authorList>
            <person name="Kono N."/>
            <person name="Nakamura H."/>
            <person name="Ohtoshi R."/>
            <person name="Tomita M."/>
            <person name="Numata K."/>
            <person name="Arakawa K."/>
        </authorList>
    </citation>
    <scope>NUCLEOTIDE SEQUENCE [LARGE SCALE GENOMIC DNA]</scope>
</reference>
<sequence>MYHSRRRRPWWRAHRARSVRPHHAAPVHIIRLTRTTTARYPMPFRFSTPATKNNYDNRAESSCDNTLPARRTKATEAPRPATASGSLRPRPAVRTLRRRRRSLHGPAAAPVPRGATATPSRVAGGGISSARAHAQYALLLHTPNSPAATSARPIHVSATAAPLRAAHLTKYYGGSQWRCCFPTRTITYSSYHVELQARNGTHEILHLHLKRTQSLTVFIV</sequence>
<dbReference type="AlphaFoldDB" id="A0A4C1TYU8"/>
<dbReference type="EMBL" id="BGZK01000103">
    <property type="protein sequence ID" value="GBP18994.1"/>
    <property type="molecule type" value="Genomic_DNA"/>
</dbReference>